<dbReference type="Proteomes" id="UP000076096">
    <property type="component" value="Chromosome"/>
</dbReference>
<dbReference type="PANTHER" id="PTHR30569:SF0">
    <property type="entry name" value="CYTOSINE PERMEASE"/>
    <property type="match status" value="1"/>
</dbReference>
<feature type="region of interest" description="Disordered" evidence="1">
    <location>
        <begin position="1"/>
        <end position="24"/>
    </location>
</feature>
<organism evidence="2 3">
    <name type="scientific">Streptomyces qaidamensis</name>
    <dbReference type="NCBI Taxonomy" id="1783515"/>
    <lineage>
        <taxon>Bacteria</taxon>
        <taxon>Bacillati</taxon>
        <taxon>Actinomycetota</taxon>
        <taxon>Actinomycetes</taxon>
        <taxon>Kitasatosporales</taxon>
        <taxon>Streptomycetaceae</taxon>
        <taxon>Streptomyces</taxon>
        <taxon>Streptomyces aurantiacus group</taxon>
    </lineage>
</organism>
<keyword evidence="3" id="KW-1185">Reference proteome</keyword>
<dbReference type="GO" id="GO:0015209">
    <property type="term" value="F:cytosine transmembrane transporter activity"/>
    <property type="evidence" value="ECO:0007669"/>
    <property type="project" value="InterPro"/>
</dbReference>
<dbReference type="AlphaFoldDB" id="A0A143BU19"/>
<dbReference type="Gene3D" id="1.10.4160.10">
    <property type="entry name" value="Hydantoin permease"/>
    <property type="match status" value="1"/>
</dbReference>
<protein>
    <submittedName>
        <fullName evidence="2">Allantoin permease</fullName>
    </submittedName>
</protein>
<sequence length="554" mass="59468">MSAEPRLAEVAEPEPAQEAAQGTDQAVKETLEDYTLRFAPRSYRRWTPMVVATTALGGIAYMADFSIGAGIGLAHGTGNALLAIAVAAVVIFVTGFPLAYYGARYNIDLDLITRGSGFGYFGSVLTSVIFASFTFIFFALEGSIMAQGLKLGLGLPLWLGYLVSTLMVIPLVIYGMTALSKLQVWTTPVWLLLMVGPLVYLVATDPGTVDRFLAYAGTDGEGGVNTASVLLGAGVCLSLIAQIGEQIDYLRFMPPKTEANKRSWWTAVVMAGPGWVVLGALKQAIGVFLAVYIIAEVGASAAPEPIQQFKHAFDAMMPSWIVLPLAVALVVISQIKINVTNAYSGSLAWTNSFTRVTKRYPGRMVFVLVNLGFALALMEADMFSFLNGILGFYSNCAIAWVVTVATDIGINKYVLKLSPHAPEFRRGMLYAVNPVGVVSFVAASGLSIAMYFHALGDTLQPYSPVAAAVIAFVLTPLMAVVTKGRYYLRRSDDGIAEPLWDEDGNPSAVAYECHVCRQQFERPDVTACLTHDAVVCSLCLSTDKVGDHVLPATV</sequence>
<dbReference type="PANTHER" id="PTHR30569">
    <property type="entry name" value="CYTOSINE TRANSPORTER CODB"/>
    <property type="match status" value="1"/>
</dbReference>
<dbReference type="GO" id="GO:0005886">
    <property type="term" value="C:plasma membrane"/>
    <property type="evidence" value="ECO:0007669"/>
    <property type="project" value="TreeGrafter"/>
</dbReference>
<evidence type="ECO:0000256" key="1">
    <source>
        <dbReference type="SAM" id="MobiDB-lite"/>
    </source>
</evidence>
<name>A0A143BU19_9ACTN</name>
<evidence type="ECO:0000313" key="3">
    <source>
        <dbReference type="Proteomes" id="UP000076096"/>
    </source>
</evidence>
<accession>A0A143BU19</accession>
<dbReference type="EMBL" id="CP015098">
    <property type="protein sequence ID" value="AMW08624.1"/>
    <property type="molecule type" value="Genomic_DNA"/>
</dbReference>
<reference evidence="3" key="1">
    <citation type="submission" date="2016-04" db="EMBL/GenBank/DDBJ databases">
        <authorList>
            <person name="Zhang B."/>
        </authorList>
    </citation>
    <scope>NUCLEOTIDE SEQUENCE [LARGE SCALE GENOMIC DNA]</scope>
    <source>
        <strain evidence="3">S10</strain>
    </source>
</reference>
<dbReference type="STRING" id="1783515.A4E84_03315"/>
<feature type="compositionally biased region" description="Low complexity" evidence="1">
    <location>
        <begin position="8"/>
        <end position="21"/>
    </location>
</feature>
<gene>
    <name evidence="2" type="ORF">A4E84_03315</name>
</gene>
<dbReference type="KEGG" id="stsi:A4E84_03315"/>
<evidence type="ECO:0000313" key="2">
    <source>
        <dbReference type="EMBL" id="AMW08624.1"/>
    </source>
</evidence>
<dbReference type="RefSeq" id="WP_062925092.1">
    <property type="nucleotide sequence ID" value="NZ_CP015098.1"/>
</dbReference>
<proteinExistence type="predicted"/>
<dbReference type="InterPro" id="IPR030191">
    <property type="entry name" value="CodB"/>
</dbReference>